<dbReference type="eggNOG" id="COG0152">
    <property type="taxonomic scope" value="Bacteria"/>
</dbReference>
<dbReference type="RefSeq" id="WP_013739480.1">
    <property type="nucleotide sequence ID" value="NC_015436.1"/>
</dbReference>
<dbReference type="PROSITE" id="PS01058">
    <property type="entry name" value="SAICAR_SYNTHETASE_2"/>
    <property type="match status" value="1"/>
</dbReference>
<dbReference type="Gene3D" id="3.30.200.20">
    <property type="entry name" value="Phosphorylase Kinase, domain 1"/>
    <property type="match status" value="1"/>
</dbReference>
<keyword evidence="6 8" id="KW-0067">ATP-binding</keyword>
<dbReference type="CDD" id="cd01414">
    <property type="entry name" value="SAICAR_synt_Sc"/>
    <property type="match status" value="1"/>
</dbReference>
<dbReference type="SUPFAM" id="SSF56104">
    <property type="entry name" value="SAICAR synthase-like"/>
    <property type="match status" value="1"/>
</dbReference>
<dbReference type="UniPathway" id="UPA00074">
    <property type="reaction ID" value="UER00131"/>
</dbReference>
<dbReference type="GO" id="GO:0006189">
    <property type="term" value="P:'de novo' IMP biosynthetic process"/>
    <property type="evidence" value="ECO:0007669"/>
    <property type="project" value="UniProtKB-UniRule"/>
</dbReference>
<dbReference type="GO" id="GO:0005737">
    <property type="term" value="C:cytoplasm"/>
    <property type="evidence" value="ECO:0007669"/>
    <property type="project" value="TreeGrafter"/>
</dbReference>
<name>F4GHX1_PARC1</name>
<dbReference type="PANTHER" id="PTHR43700:SF1">
    <property type="entry name" value="PHOSPHORIBOSYLAMINOIMIDAZOLE-SUCCINOCARBOXAMIDE SYNTHASE"/>
    <property type="match status" value="1"/>
</dbReference>
<dbReference type="PANTHER" id="PTHR43700">
    <property type="entry name" value="PHOSPHORIBOSYLAMINOIMIDAZOLE-SUCCINOCARBOXAMIDE SYNTHASE"/>
    <property type="match status" value="1"/>
</dbReference>
<proteinExistence type="inferred from homology"/>
<keyword evidence="3 8" id="KW-0436">Ligase</keyword>
<gene>
    <name evidence="8" type="primary">purC</name>
    <name evidence="10" type="ordered locus">Spico_0860</name>
</gene>
<protein>
    <recommendedName>
        <fullName evidence="8">Phosphoribosylaminoimidazole-succinocarboxamide synthase</fullName>
        <ecNumber evidence="8">6.3.2.6</ecNumber>
    </recommendedName>
    <alternativeName>
        <fullName evidence="8">SAICAR synthetase</fullName>
    </alternativeName>
</protein>
<dbReference type="Gene3D" id="3.30.470.20">
    <property type="entry name" value="ATP-grasp fold, B domain"/>
    <property type="match status" value="1"/>
</dbReference>
<evidence type="ECO:0000256" key="4">
    <source>
        <dbReference type="ARBA" id="ARBA00022741"/>
    </source>
</evidence>
<evidence type="ECO:0000313" key="10">
    <source>
        <dbReference type="EMBL" id="AEC02084.1"/>
    </source>
</evidence>
<feature type="domain" description="SAICAR synthetase/ADE2 N-terminal" evidence="9">
    <location>
        <begin position="32"/>
        <end position="278"/>
    </location>
</feature>
<dbReference type="KEGG" id="scc:Spico_0860"/>
<dbReference type="GO" id="GO:0004639">
    <property type="term" value="F:phosphoribosylaminoimidazolesuccinocarboxamide synthase activity"/>
    <property type="evidence" value="ECO:0007669"/>
    <property type="project" value="UniProtKB-UniRule"/>
</dbReference>
<evidence type="ECO:0000256" key="2">
    <source>
        <dbReference type="ARBA" id="ARBA00010190"/>
    </source>
</evidence>
<dbReference type="InterPro" id="IPR028923">
    <property type="entry name" value="SAICAR_synt/ADE2_N"/>
</dbReference>
<evidence type="ECO:0000256" key="6">
    <source>
        <dbReference type="ARBA" id="ARBA00022840"/>
    </source>
</evidence>
<evidence type="ECO:0000259" key="9">
    <source>
        <dbReference type="Pfam" id="PF01259"/>
    </source>
</evidence>
<dbReference type="OrthoDB" id="9801549at2"/>
<reference evidence="10 11" key="2">
    <citation type="journal article" date="2012" name="Stand. Genomic Sci.">
        <title>Complete genome sequence of the termite hindgut bacterium Spirochaeta coccoides type strain (SPN1(T)), reclassification in the genus Sphaerochaeta as Sphaerochaeta coccoides comb. nov. and emendations of the family Spirochaetaceae and the genus Sphaerochaeta.</title>
        <authorList>
            <person name="Abt B."/>
            <person name="Han C."/>
            <person name="Scheuner C."/>
            <person name="Lu M."/>
            <person name="Lapidus A."/>
            <person name="Nolan M."/>
            <person name="Lucas S."/>
            <person name="Hammon N."/>
            <person name="Deshpande S."/>
            <person name="Cheng J.F."/>
            <person name="Tapia R."/>
            <person name="Goodwin L.A."/>
            <person name="Pitluck S."/>
            <person name="Liolios K."/>
            <person name="Pagani I."/>
            <person name="Ivanova N."/>
            <person name="Mavromatis K."/>
            <person name="Mikhailova N."/>
            <person name="Huntemann M."/>
            <person name="Pati A."/>
            <person name="Chen A."/>
            <person name="Palaniappan K."/>
            <person name="Land M."/>
            <person name="Hauser L."/>
            <person name="Brambilla E.M."/>
            <person name="Rohde M."/>
            <person name="Spring S."/>
            <person name="Gronow S."/>
            <person name="Goker M."/>
            <person name="Woyke T."/>
            <person name="Bristow J."/>
            <person name="Eisen J.A."/>
            <person name="Markowitz V."/>
            <person name="Hugenholtz P."/>
            <person name="Kyrpides N.C."/>
            <person name="Klenk H.P."/>
            <person name="Detter J.C."/>
        </authorList>
    </citation>
    <scope>NUCLEOTIDE SEQUENCE [LARGE SCALE GENOMIC DNA]</scope>
    <source>
        <strain evidence="11">ATCC BAA-1237 / DSM 17374 / SPN1</strain>
    </source>
</reference>
<dbReference type="Proteomes" id="UP000007939">
    <property type="component" value="Chromosome"/>
</dbReference>
<keyword evidence="5 8" id="KW-0658">Purine biosynthesis</keyword>
<evidence type="ECO:0000256" key="5">
    <source>
        <dbReference type="ARBA" id="ARBA00022755"/>
    </source>
</evidence>
<dbReference type="AlphaFoldDB" id="F4GHX1"/>
<comment type="similarity">
    <text evidence="2 8">Belongs to the SAICAR synthetase family.</text>
</comment>
<evidence type="ECO:0000256" key="7">
    <source>
        <dbReference type="ARBA" id="ARBA00048475"/>
    </source>
</evidence>
<dbReference type="FunFam" id="3.30.200.20:FF:000199">
    <property type="entry name" value="Phosphoribosylaminoimidazole-succinocarboxamide synthase"/>
    <property type="match status" value="1"/>
</dbReference>
<dbReference type="GO" id="GO:0005524">
    <property type="term" value="F:ATP binding"/>
    <property type="evidence" value="ECO:0007669"/>
    <property type="project" value="UniProtKB-KW"/>
</dbReference>
<comment type="pathway">
    <text evidence="1 8">Purine metabolism; IMP biosynthesis via de novo pathway; 5-amino-1-(5-phospho-D-ribosyl)imidazole-4-carboxamide from 5-amino-1-(5-phospho-D-ribosyl)imidazole-4-carboxylate: step 1/2.</text>
</comment>
<dbReference type="EC" id="6.3.2.6" evidence="8"/>
<dbReference type="STRING" id="760011.Spico_0860"/>
<dbReference type="EMBL" id="CP002659">
    <property type="protein sequence ID" value="AEC02084.1"/>
    <property type="molecule type" value="Genomic_DNA"/>
</dbReference>
<comment type="catalytic activity">
    <reaction evidence="7 8">
        <text>5-amino-1-(5-phospho-D-ribosyl)imidazole-4-carboxylate + L-aspartate + ATP = (2S)-2-[5-amino-1-(5-phospho-beta-D-ribosyl)imidazole-4-carboxamido]succinate + ADP + phosphate + 2 H(+)</text>
        <dbReference type="Rhea" id="RHEA:22628"/>
        <dbReference type="ChEBI" id="CHEBI:15378"/>
        <dbReference type="ChEBI" id="CHEBI:29991"/>
        <dbReference type="ChEBI" id="CHEBI:30616"/>
        <dbReference type="ChEBI" id="CHEBI:43474"/>
        <dbReference type="ChEBI" id="CHEBI:58443"/>
        <dbReference type="ChEBI" id="CHEBI:77657"/>
        <dbReference type="ChEBI" id="CHEBI:456216"/>
        <dbReference type="EC" id="6.3.2.6"/>
    </reaction>
</comment>
<keyword evidence="11" id="KW-1185">Reference proteome</keyword>
<evidence type="ECO:0000313" key="11">
    <source>
        <dbReference type="Proteomes" id="UP000007939"/>
    </source>
</evidence>
<dbReference type="NCBIfam" id="NF009251">
    <property type="entry name" value="PRK12607.1"/>
    <property type="match status" value="1"/>
</dbReference>
<sequence length="336" mass="38687">MPDTYEKYKEKILRHIDWTLTETNLPYPNRKVGKVRDRYDLGNGRLLFVTTDRQSAFDRVLASIPFKGQVLNMVSAWWFARTKDIIGNHLLSTPDPCVTISRACTVLPIEFVVRGYITGSTDTSLWTHYKKGERTYCGVNFPDGLKKNQKLEQPVITPTTKEDAHDRPISPAEIIEEGWLSQNDWDEASAAALALFRFGTEEAAKKGLILVDTKYEFGRDADGILRLIDEIHTPDSSRYWLGDSYENRFATGHEPENIDKEFLRLWFTKVCDPYKDEVLPPAPMDLVAELSTRYIRLYEMITGEKFIFPDEDSMKESPYERLTRNLSAALEVKREA</sequence>
<organism evidence="10 11">
    <name type="scientific">Parasphaerochaeta coccoides (strain ATCC BAA-1237 / DSM 17374 / SPN1)</name>
    <name type="common">Sphaerochaeta coccoides</name>
    <dbReference type="NCBI Taxonomy" id="760011"/>
    <lineage>
        <taxon>Bacteria</taxon>
        <taxon>Pseudomonadati</taxon>
        <taxon>Spirochaetota</taxon>
        <taxon>Spirochaetia</taxon>
        <taxon>Spirochaetales</taxon>
        <taxon>Sphaerochaetaceae</taxon>
        <taxon>Parasphaerochaeta</taxon>
    </lineage>
</organism>
<dbReference type="HAMAP" id="MF_00137">
    <property type="entry name" value="SAICAR_synth"/>
    <property type="match status" value="1"/>
</dbReference>
<dbReference type="PROSITE" id="PS01057">
    <property type="entry name" value="SAICAR_SYNTHETASE_1"/>
    <property type="match status" value="1"/>
</dbReference>
<evidence type="ECO:0000256" key="1">
    <source>
        <dbReference type="ARBA" id="ARBA00004672"/>
    </source>
</evidence>
<dbReference type="Pfam" id="PF01259">
    <property type="entry name" value="SAICAR_synt"/>
    <property type="match status" value="1"/>
</dbReference>
<keyword evidence="4 8" id="KW-0547">Nucleotide-binding</keyword>
<accession>F4GHX1</accession>
<reference evidence="11" key="1">
    <citation type="submission" date="2011-04" db="EMBL/GenBank/DDBJ databases">
        <title>The complete genome of Spirochaeta coccoides DSM 17374.</title>
        <authorList>
            <person name="Lucas S."/>
            <person name="Copeland A."/>
            <person name="Lapidus A."/>
            <person name="Bruce D."/>
            <person name="Goodwin L."/>
            <person name="Pitluck S."/>
            <person name="Peters L."/>
            <person name="Kyrpides N."/>
            <person name="Mavromatis K."/>
            <person name="Pagani I."/>
            <person name="Ivanova N."/>
            <person name="Ovchinnikova G."/>
            <person name="Lu M."/>
            <person name="Detter J.C."/>
            <person name="Tapia R."/>
            <person name="Han C."/>
            <person name="Land M."/>
            <person name="Hauser L."/>
            <person name="Markowitz V."/>
            <person name="Cheng J.-F."/>
            <person name="Hugenholtz P."/>
            <person name="Woyke T."/>
            <person name="Wu D."/>
            <person name="Spring S."/>
            <person name="Schroeder M."/>
            <person name="Brambilla E."/>
            <person name="Klenk H.-P."/>
            <person name="Eisen J.A."/>
        </authorList>
    </citation>
    <scope>NUCLEOTIDE SEQUENCE [LARGE SCALE GENOMIC DNA]</scope>
    <source>
        <strain evidence="11">ATCC BAA-1237 / DSM 17374 / SPN1</strain>
    </source>
</reference>
<dbReference type="FunFam" id="3.30.470.20:FF:000015">
    <property type="entry name" value="Phosphoribosylaminoimidazole-succinocarboxamide synthase"/>
    <property type="match status" value="1"/>
</dbReference>
<evidence type="ECO:0000256" key="8">
    <source>
        <dbReference type="HAMAP-Rule" id="MF_00137"/>
    </source>
</evidence>
<evidence type="ECO:0000256" key="3">
    <source>
        <dbReference type="ARBA" id="ARBA00022598"/>
    </source>
</evidence>
<dbReference type="InterPro" id="IPR018236">
    <property type="entry name" value="SAICAR_synthetase_CS"/>
</dbReference>
<dbReference type="HOGENOM" id="CLU_045637_0_1_12"/>